<feature type="compositionally biased region" description="Polar residues" evidence="1">
    <location>
        <begin position="61"/>
        <end position="76"/>
    </location>
</feature>
<reference evidence="2" key="1">
    <citation type="submission" date="2022-11" db="EMBL/GenBank/DDBJ databases">
        <authorList>
            <person name="Petersen C."/>
        </authorList>
    </citation>
    <scope>NUCLEOTIDE SEQUENCE</scope>
    <source>
        <strain evidence="2">IBT 30069</strain>
    </source>
</reference>
<name>A0A9W9F496_9EURO</name>
<feature type="region of interest" description="Disordered" evidence="1">
    <location>
        <begin position="134"/>
        <end position="156"/>
    </location>
</feature>
<comment type="caution">
    <text evidence="2">The sequence shown here is derived from an EMBL/GenBank/DDBJ whole genome shotgun (WGS) entry which is preliminary data.</text>
</comment>
<dbReference type="OrthoDB" id="4506167at2759"/>
<gene>
    <name evidence="2" type="ORF">N7456_009259</name>
</gene>
<evidence type="ECO:0000313" key="3">
    <source>
        <dbReference type="Proteomes" id="UP001149165"/>
    </source>
</evidence>
<sequence length="156" mass="17571">MLLWVHSTFTRWTFRTGGLNNEDNFLLQAVGQADTVDEKRGFASIGDSVSPMTLCDQRAQAQRSVAGSKNENNQSVSRRKLSEIKLKRTDTTLDLSQLAKRAGKEKRKEQKRNGGEDIYTLGNHASALVSFKRTNHNEPHHRQRSIDESSASTTIR</sequence>
<feature type="compositionally biased region" description="Basic and acidic residues" evidence="1">
    <location>
        <begin position="106"/>
        <end position="115"/>
    </location>
</feature>
<dbReference type="AlphaFoldDB" id="A0A9W9F496"/>
<organism evidence="2 3">
    <name type="scientific">Penicillium angulare</name>
    <dbReference type="NCBI Taxonomy" id="116970"/>
    <lineage>
        <taxon>Eukaryota</taxon>
        <taxon>Fungi</taxon>
        <taxon>Dikarya</taxon>
        <taxon>Ascomycota</taxon>
        <taxon>Pezizomycotina</taxon>
        <taxon>Eurotiomycetes</taxon>
        <taxon>Eurotiomycetidae</taxon>
        <taxon>Eurotiales</taxon>
        <taxon>Aspergillaceae</taxon>
        <taxon>Penicillium</taxon>
    </lineage>
</organism>
<feature type="region of interest" description="Disordered" evidence="1">
    <location>
        <begin position="95"/>
        <end position="121"/>
    </location>
</feature>
<reference evidence="2" key="2">
    <citation type="journal article" date="2023" name="IMA Fungus">
        <title>Comparative genomic study of the Penicillium genus elucidates a diverse pangenome and 15 lateral gene transfer events.</title>
        <authorList>
            <person name="Petersen C."/>
            <person name="Sorensen T."/>
            <person name="Nielsen M.R."/>
            <person name="Sondergaard T.E."/>
            <person name="Sorensen J.L."/>
            <person name="Fitzpatrick D.A."/>
            <person name="Frisvad J.C."/>
            <person name="Nielsen K.L."/>
        </authorList>
    </citation>
    <scope>NUCLEOTIDE SEQUENCE</scope>
    <source>
        <strain evidence="2">IBT 30069</strain>
    </source>
</reference>
<dbReference type="EMBL" id="JAPQKH010000006">
    <property type="protein sequence ID" value="KAJ5093398.1"/>
    <property type="molecule type" value="Genomic_DNA"/>
</dbReference>
<protein>
    <submittedName>
        <fullName evidence="2">Uncharacterized protein</fullName>
    </submittedName>
</protein>
<feature type="compositionally biased region" description="Basic and acidic residues" evidence="1">
    <location>
        <begin position="135"/>
        <end position="147"/>
    </location>
</feature>
<feature type="region of interest" description="Disordered" evidence="1">
    <location>
        <begin position="61"/>
        <end position="83"/>
    </location>
</feature>
<accession>A0A9W9F496</accession>
<dbReference type="Proteomes" id="UP001149165">
    <property type="component" value="Unassembled WGS sequence"/>
</dbReference>
<proteinExistence type="predicted"/>
<keyword evidence="3" id="KW-1185">Reference proteome</keyword>
<evidence type="ECO:0000256" key="1">
    <source>
        <dbReference type="SAM" id="MobiDB-lite"/>
    </source>
</evidence>
<evidence type="ECO:0000313" key="2">
    <source>
        <dbReference type="EMBL" id="KAJ5093398.1"/>
    </source>
</evidence>